<keyword evidence="2" id="KW-0472">Membrane</keyword>
<dbReference type="InterPro" id="IPR036941">
    <property type="entry name" value="Rcpt_L-dom_sf"/>
</dbReference>
<evidence type="ECO:0000256" key="1">
    <source>
        <dbReference type="SAM" id="MobiDB-lite"/>
    </source>
</evidence>
<name>A0A0N7ZA41_SCYOL</name>
<dbReference type="SUPFAM" id="SSF52058">
    <property type="entry name" value="L domain-like"/>
    <property type="match status" value="1"/>
</dbReference>
<feature type="region of interest" description="Disordered" evidence="1">
    <location>
        <begin position="1"/>
        <end position="20"/>
    </location>
</feature>
<accession>A0A0N7ZA41</accession>
<evidence type="ECO:0000256" key="2">
    <source>
        <dbReference type="SAM" id="Phobius"/>
    </source>
</evidence>
<dbReference type="EMBL" id="GDRN01105045">
    <property type="protein sequence ID" value="JAI57792.1"/>
    <property type="molecule type" value="Transcribed_RNA"/>
</dbReference>
<protein>
    <recommendedName>
        <fullName evidence="3">Receptor L-domain domain-containing protein</fullName>
    </recommendedName>
</protein>
<evidence type="ECO:0000259" key="3">
    <source>
        <dbReference type="Pfam" id="PF01030"/>
    </source>
</evidence>
<reference evidence="4" key="1">
    <citation type="submission" date="2015-09" db="EMBL/GenBank/DDBJ databases">
        <title>Scylla olivacea transcriptome.</title>
        <authorList>
            <person name="Ikhwanuddin M."/>
        </authorList>
    </citation>
    <scope>NUCLEOTIDE SEQUENCE</scope>
</reference>
<feature type="compositionally biased region" description="Basic and acidic residues" evidence="1">
    <location>
        <begin position="8"/>
        <end position="20"/>
    </location>
</feature>
<sequence length="176" mass="19624">MNPATTADAERLRSFSGEGRRDGRTRFAQLAPGMRAPVTALVLVMMLVVVVTMLVVGRNKLHRLLATTNQHGAGFDKTCGSVEVTGDQTFLENYVSCVTIEGNLRIQLIEYNETQPLVGLPNLIQVTGYVIIYQLSYLRTLRHLLPRLAVIRGRELFHGYSLVIYGNIFLQEVSMS</sequence>
<evidence type="ECO:0000313" key="4">
    <source>
        <dbReference type="EMBL" id="JAI57792.1"/>
    </source>
</evidence>
<feature type="domain" description="Receptor L-domain" evidence="3">
    <location>
        <begin position="97"/>
        <end position="175"/>
    </location>
</feature>
<organism evidence="4">
    <name type="scientific">Scylla olivacea</name>
    <name type="common">Orange mud crab</name>
    <name type="synonym">Cancer olivacea</name>
    <dbReference type="NCBI Taxonomy" id="85551"/>
    <lineage>
        <taxon>Eukaryota</taxon>
        <taxon>Metazoa</taxon>
        <taxon>Ecdysozoa</taxon>
        <taxon>Arthropoda</taxon>
        <taxon>Crustacea</taxon>
        <taxon>Multicrustacea</taxon>
        <taxon>Malacostraca</taxon>
        <taxon>Eumalacostraca</taxon>
        <taxon>Eucarida</taxon>
        <taxon>Decapoda</taxon>
        <taxon>Pleocyemata</taxon>
        <taxon>Brachyura</taxon>
        <taxon>Eubrachyura</taxon>
        <taxon>Portunoidea</taxon>
        <taxon>Portunidae</taxon>
        <taxon>Portuninae</taxon>
        <taxon>Scylla</taxon>
    </lineage>
</organism>
<dbReference type="Pfam" id="PF01030">
    <property type="entry name" value="Recep_L_domain"/>
    <property type="match status" value="1"/>
</dbReference>
<dbReference type="Gene3D" id="3.80.20.20">
    <property type="entry name" value="Receptor L-domain"/>
    <property type="match status" value="1"/>
</dbReference>
<dbReference type="InterPro" id="IPR000494">
    <property type="entry name" value="Rcpt_L-dom"/>
</dbReference>
<keyword evidence="2" id="KW-1133">Transmembrane helix</keyword>
<keyword evidence="2" id="KW-0812">Transmembrane</keyword>
<dbReference type="AlphaFoldDB" id="A0A0N7ZA41"/>
<feature type="transmembrane region" description="Helical" evidence="2">
    <location>
        <begin position="36"/>
        <end position="56"/>
    </location>
</feature>
<proteinExistence type="predicted"/>